<feature type="modified residue" description="Phosphohistidine" evidence="15">
    <location>
        <position position="1221"/>
    </location>
</feature>
<feature type="domain" description="Histidine kinase" evidence="18">
    <location>
        <begin position="645"/>
        <end position="866"/>
    </location>
</feature>
<feature type="modified residue" description="4-aspartylphosphate" evidence="16">
    <location>
        <position position="1077"/>
    </location>
</feature>
<dbReference type="InterPro" id="IPR036890">
    <property type="entry name" value="HATPase_C_sf"/>
</dbReference>
<reference evidence="25" key="1">
    <citation type="submission" date="2016-10" db="EMBL/GenBank/DDBJ databases">
        <authorList>
            <person name="Varghese N."/>
            <person name="Submissions S."/>
        </authorList>
    </citation>
    <scope>NUCLEOTIDE SEQUENCE [LARGE SCALE GENOMIC DNA]</scope>
    <source>
        <strain evidence="25">JCM 2783</strain>
    </source>
</reference>
<dbReference type="PANTHER" id="PTHR45339">
    <property type="entry name" value="HYBRID SIGNAL TRANSDUCTION HISTIDINE KINASE J"/>
    <property type="match status" value="1"/>
</dbReference>
<dbReference type="Pfam" id="PF03924">
    <property type="entry name" value="CHASE"/>
    <property type="match status" value="1"/>
</dbReference>
<dbReference type="Pfam" id="PF01627">
    <property type="entry name" value="Hpt"/>
    <property type="match status" value="1"/>
</dbReference>
<protein>
    <recommendedName>
        <fullName evidence="14">Sensory/regulatory protein RpfC</fullName>
        <ecNumber evidence="3">2.7.13.3</ecNumber>
    </recommendedName>
</protein>
<feature type="transmembrane region" description="Helical" evidence="17">
    <location>
        <begin position="6"/>
        <end position="27"/>
    </location>
</feature>
<sequence>MNISSPARITLWMALVLLVGITISWLVEREQNKDVDKHVERALTDASRELENDLVARLRVYEYRLRGMRGAVHMLDANNVSTNLMRRYSRGRNLDKEYPGARGFGFIRRVVPAHEAEYVAQIRSGGQPDFKVNQFKAHEGERFIIQFIDPVERNAQAIGLDIASEALRRRAAIDSMRNGQATLTAPITLLQDTGQKFSSFLFLLPVYSTPEMPPESQREAMAIGWTYAPLVMREVMGNLNLPDHRLHLKLYDVASTGEQLIYETQEDGPETELLHTRSFEREVYGRLWRLEVSAHPLFVEAVDPTPPGRFFLIGLLASILLTGLVGTLLVARQRKQQVAAEQGRLATIVENSSDAIIGEALDGRIITWNRAAEVMFGYAEAEVLGRPLAPLLVPASRLAEDEELLERIGRGDRGAPLETQRLHKSGRLIDVTITCSFIREADGRILGAAKMMHDISDSKRVQRYLMEFNAELEQQVSERTAELSRVAGLLQTVLDASSEVSIIATDVQGEIIVFNRGAQLLLGYSAEETIGRKSVLDFHLQSEIGARVEELAAEYGDPLEDVDVFRYKPDREGAETRQWTYVRKDGSQVPVSMVVTPIRMDSGELSGYLGIAQDITERLQSSEQLHAAKAQAEAANAAKSLFLANMSHEIRTPMNAVIGVAHLLQNTPLDDQQRMLLGKLQIAGRSLLGIINDILDIAKIEAGAMKLEHAPFSPRQLMDDLVQLFTPQAELKGLQFTVETAGPLPNLLLGDALRINQILMNLIGNALKFTAKGSVKVTLDCDQQRDARCWLHITVADTGCGIAHDVAEQLFSPFTQADASTTRRFGGTGLGLSVVRGLAEQMGGRVGVHSQLGTGSEFTVDLPLQMASESDEHARSDKALDVWLLSDGLSETQQLTRIAKDLGWRTTHVESPTDFQALLERPDTQEHRLPDALLAPLDQVQLLRQVMQRCGCERLPLVLIMEHTQQLAMQREPLEPWQRVVPSPVDGARLFNAVNECLVYRDGDTTRINLASEFDTSVARWLEGMEVLLVDDSAINLEVASLLLAQQGAQVQTCSNGREALERLERLPDHFDAVLMDVQMPEMDGYEATRRLRDELGLALLPVLALTAGAMAEERQQAQAAGMDDFLTKPLEPSALIRALRLAVERKRGGPLPVLALSSPNKGPDDWPSIPGIDGQDVANRLGDDQALFMSSLKRFFADFVEFADHRLLSQPSHELVARLHKLRGTAALLGAKELAARAGNVEQLLRDGAADAATRPALEALLAAYAELDGHTRLLRDKAPSLPVDDIDQTQAQQALAMLEEQLRNRDMAALDSFAHAASAIREMAGDSQVAEIWQAIDNLDYALALVLLDQARAKSKER</sequence>
<keyword evidence="6 17" id="KW-0812">Transmembrane</keyword>
<dbReference type="SMART" id="SM00388">
    <property type="entry name" value="HisKA"/>
    <property type="match status" value="1"/>
</dbReference>
<dbReference type="GO" id="GO:0000155">
    <property type="term" value="F:phosphorelay sensor kinase activity"/>
    <property type="evidence" value="ECO:0007669"/>
    <property type="project" value="InterPro"/>
</dbReference>
<dbReference type="CDD" id="cd00130">
    <property type="entry name" value="PAS"/>
    <property type="match status" value="2"/>
</dbReference>
<evidence type="ECO:0000256" key="8">
    <source>
        <dbReference type="ARBA" id="ARBA00022777"/>
    </source>
</evidence>
<dbReference type="PROSITE" id="PS50113">
    <property type="entry name" value="PAC"/>
    <property type="match status" value="2"/>
</dbReference>
<dbReference type="Gene3D" id="3.30.565.10">
    <property type="entry name" value="Histidine kinase-like ATPase, C-terminal domain"/>
    <property type="match status" value="1"/>
</dbReference>
<evidence type="ECO:0000256" key="1">
    <source>
        <dbReference type="ARBA" id="ARBA00000085"/>
    </source>
</evidence>
<evidence type="ECO:0000256" key="5">
    <source>
        <dbReference type="ARBA" id="ARBA00022679"/>
    </source>
</evidence>
<evidence type="ECO:0000259" key="19">
    <source>
        <dbReference type="PROSITE" id="PS50110"/>
    </source>
</evidence>
<dbReference type="Gene3D" id="3.30.450.20">
    <property type="entry name" value="PAS domain"/>
    <property type="match status" value="2"/>
</dbReference>
<accession>A0A1I1XI41</accession>
<evidence type="ECO:0000259" key="23">
    <source>
        <dbReference type="PROSITE" id="PS50894"/>
    </source>
</evidence>
<proteinExistence type="predicted"/>
<dbReference type="PANTHER" id="PTHR45339:SF3">
    <property type="entry name" value="HISTIDINE KINASE"/>
    <property type="match status" value="1"/>
</dbReference>
<dbReference type="FunFam" id="1.10.287.130:FF:000002">
    <property type="entry name" value="Two-component osmosensing histidine kinase"/>
    <property type="match status" value="1"/>
</dbReference>
<keyword evidence="10 17" id="KW-1133">Transmembrane helix</keyword>
<evidence type="ECO:0000256" key="4">
    <source>
        <dbReference type="ARBA" id="ARBA00022553"/>
    </source>
</evidence>
<dbReference type="SUPFAM" id="SSF52172">
    <property type="entry name" value="CheY-like"/>
    <property type="match status" value="1"/>
</dbReference>
<gene>
    <name evidence="24" type="ORF">SAMN05216372_10818</name>
</gene>
<dbReference type="EMBL" id="FOMO01000008">
    <property type="protein sequence ID" value="SFE06861.1"/>
    <property type="molecule type" value="Genomic_DNA"/>
</dbReference>
<dbReference type="FunFam" id="3.30.565.10:FF:000010">
    <property type="entry name" value="Sensor histidine kinase RcsC"/>
    <property type="match status" value="1"/>
</dbReference>
<keyword evidence="9" id="KW-0067">ATP-binding</keyword>
<comment type="subunit">
    <text evidence="13">At low DSF concentrations, interacts with RpfF.</text>
</comment>
<dbReference type="NCBIfam" id="TIGR00229">
    <property type="entry name" value="sensory_box"/>
    <property type="match status" value="2"/>
</dbReference>
<evidence type="ECO:0000259" key="22">
    <source>
        <dbReference type="PROSITE" id="PS50839"/>
    </source>
</evidence>
<keyword evidence="5" id="KW-0808">Transferase</keyword>
<evidence type="ECO:0000256" key="6">
    <source>
        <dbReference type="ARBA" id="ARBA00022692"/>
    </source>
</evidence>
<dbReference type="SMART" id="SM00091">
    <property type="entry name" value="PAS"/>
    <property type="match status" value="2"/>
</dbReference>
<keyword evidence="4 16" id="KW-0597">Phosphoprotein</keyword>
<dbReference type="InterPro" id="IPR000014">
    <property type="entry name" value="PAS"/>
</dbReference>
<dbReference type="RefSeq" id="WP_244154185.1">
    <property type="nucleotide sequence ID" value="NZ_BSSG01000008.1"/>
</dbReference>
<evidence type="ECO:0000313" key="24">
    <source>
        <dbReference type="EMBL" id="SFE06861.1"/>
    </source>
</evidence>
<comment type="catalytic activity">
    <reaction evidence="1">
        <text>ATP + protein L-histidine = ADP + protein N-phospho-L-histidine.</text>
        <dbReference type="EC" id="2.7.13.3"/>
    </reaction>
</comment>
<dbReference type="InterPro" id="IPR005467">
    <property type="entry name" value="His_kinase_dom"/>
</dbReference>
<evidence type="ECO:0000256" key="12">
    <source>
        <dbReference type="ARBA" id="ARBA00023136"/>
    </source>
</evidence>
<keyword evidence="7" id="KW-0547">Nucleotide-binding</keyword>
<dbReference type="InterPro" id="IPR036641">
    <property type="entry name" value="HPT_dom_sf"/>
</dbReference>
<evidence type="ECO:0000313" key="25">
    <source>
        <dbReference type="Proteomes" id="UP000243950"/>
    </source>
</evidence>
<dbReference type="SMART" id="SM01079">
    <property type="entry name" value="CHASE"/>
    <property type="match status" value="1"/>
</dbReference>
<evidence type="ECO:0000256" key="14">
    <source>
        <dbReference type="ARBA" id="ARBA00068150"/>
    </source>
</evidence>
<feature type="domain" description="Response regulatory" evidence="19">
    <location>
        <begin position="1026"/>
        <end position="1144"/>
    </location>
</feature>
<comment type="subcellular location">
    <subcellularLocation>
        <location evidence="2">Membrane</location>
    </subcellularLocation>
</comment>
<dbReference type="SUPFAM" id="SSF47226">
    <property type="entry name" value="Histidine-containing phosphotransfer domain, HPT domain"/>
    <property type="match status" value="1"/>
</dbReference>
<keyword evidence="11" id="KW-0902">Two-component regulatory system</keyword>
<dbReference type="InterPro" id="IPR003661">
    <property type="entry name" value="HisK_dim/P_dom"/>
</dbReference>
<feature type="transmembrane region" description="Helical" evidence="17">
    <location>
        <begin position="310"/>
        <end position="331"/>
    </location>
</feature>
<feature type="domain" description="PAS" evidence="20">
    <location>
        <begin position="486"/>
        <end position="538"/>
    </location>
</feature>
<evidence type="ECO:0000256" key="10">
    <source>
        <dbReference type="ARBA" id="ARBA00022989"/>
    </source>
</evidence>
<dbReference type="GO" id="GO:0006355">
    <property type="term" value="P:regulation of DNA-templated transcription"/>
    <property type="evidence" value="ECO:0007669"/>
    <property type="project" value="InterPro"/>
</dbReference>
<dbReference type="Pfam" id="PF02518">
    <property type="entry name" value="HATPase_c"/>
    <property type="match status" value="1"/>
</dbReference>
<evidence type="ECO:0000256" key="9">
    <source>
        <dbReference type="ARBA" id="ARBA00022840"/>
    </source>
</evidence>
<dbReference type="InterPro" id="IPR011006">
    <property type="entry name" value="CheY-like_superfamily"/>
</dbReference>
<dbReference type="PROSITE" id="PS50894">
    <property type="entry name" value="HPT"/>
    <property type="match status" value="1"/>
</dbReference>
<dbReference type="EC" id="2.7.13.3" evidence="3"/>
<feature type="domain" description="CHASE" evidence="22">
    <location>
        <begin position="141"/>
        <end position="224"/>
    </location>
</feature>
<dbReference type="Gene3D" id="1.20.120.160">
    <property type="entry name" value="HPT domain"/>
    <property type="match status" value="1"/>
</dbReference>
<dbReference type="CDD" id="cd00082">
    <property type="entry name" value="HisKA"/>
    <property type="match status" value="1"/>
</dbReference>
<name>A0A1I1XI41_PSEOC</name>
<feature type="domain" description="PAC" evidence="21">
    <location>
        <begin position="575"/>
        <end position="627"/>
    </location>
</feature>
<evidence type="ECO:0000256" key="7">
    <source>
        <dbReference type="ARBA" id="ARBA00022741"/>
    </source>
</evidence>
<dbReference type="InterPro" id="IPR008207">
    <property type="entry name" value="Sig_transdc_His_kin_Hpt_dom"/>
</dbReference>
<dbReference type="SMART" id="SM00086">
    <property type="entry name" value="PAC"/>
    <property type="match status" value="2"/>
</dbReference>
<dbReference type="CDD" id="cd17546">
    <property type="entry name" value="REC_hyHK_CKI1_RcsC-like"/>
    <property type="match status" value="1"/>
</dbReference>
<dbReference type="Gene3D" id="1.10.287.130">
    <property type="match status" value="1"/>
</dbReference>
<dbReference type="GO" id="GO:0005886">
    <property type="term" value="C:plasma membrane"/>
    <property type="evidence" value="ECO:0007669"/>
    <property type="project" value="UniProtKB-SubCell"/>
</dbReference>
<dbReference type="InterPro" id="IPR036097">
    <property type="entry name" value="HisK_dim/P_sf"/>
</dbReference>
<dbReference type="InterPro" id="IPR000700">
    <property type="entry name" value="PAS-assoc_C"/>
</dbReference>
<evidence type="ECO:0000256" key="11">
    <source>
        <dbReference type="ARBA" id="ARBA00023012"/>
    </source>
</evidence>
<dbReference type="InterPro" id="IPR035965">
    <property type="entry name" value="PAS-like_dom_sf"/>
</dbReference>
<feature type="domain" description="PAS" evidence="20">
    <location>
        <begin position="341"/>
        <end position="412"/>
    </location>
</feature>
<dbReference type="PROSITE" id="PS50109">
    <property type="entry name" value="HIS_KIN"/>
    <property type="match status" value="1"/>
</dbReference>
<dbReference type="Pfam" id="PF00989">
    <property type="entry name" value="PAS"/>
    <property type="match status" value="1"/>
</dbReference>
<dbReference type="CDD" id="cd16922">
    <property type="entry name" value="HATPase_EvgS-ArcB-TorS-like"/>
    <property type="match status" value="1"/>
</dbReference>
<dbReference type="Pfam" id="PF13426">
    <property type="entry name" value="PAS_9"/>
    <property type="match status" value="1"/>
</dbReference>
<evidence type="ECO:0000256" key="15">
    <source>
        <dbReference type="PROSITE-ProRule" id="PRU00110"/>
    </source>
</evidence>
<dbReference type="PRINTS" id="PR00344">
    <property type="entry name" value="BCTRLSENSOR"/>
</dbReference>
<dbReference type="PROSITE" id="PS50110">
    <property type="entry name" value="RESPONSE_REGULATORY"/>
    <property type="match status" value="1"/>
</dbReference>
<evidence type="ECO:0000259" key="21">
    <source>
        <dbReference type="PROSITE" id="PS50113"/>
    </source>
</evidence>
<organism evidence="24 25">
    <name type="scientific">Pseudomonas straminea</name>
    <dbReference type="NCBI Taxonomy" id="47882"/>
    <lineage>
        <taxon>Bacteria</taxon>
        <taxon>Pseudomonadati</taxon>
        <taxon>Pseudomonadota</taxon>
        <taxon>Gammaproteobacteria</taxon>
        <taxon>Pseudomonadales</taxon>
        <taxon>Pseudomonadaceae</taxon>
        <taxon>Phytopseudomonas</taxon>
    </lineage>
</organism>
<feature type="domain" description="PAC" evidence="21">
    <location>
        <begin position="415"/>
        <end position="467"/>
    </location>
</feature>
<keyword evidence="12 17" id="KW-0472">Membrane</keyword>
<dbReference type="SMART" id="SM00387">
    <property type="entry name" value="HATPase_c"/>
    <property type="match status" value="1"/>
</dbReference>
<dbReference type="InterPro" id="IPR004358">
    <property type="entry name" value="Sig_transdc_His_kin-like_C"/>
</dbReference>
<dbReference type="PROSITE" id="PS50839">
    <property type="entry name" value="CHASE"/>
    <property type="match status" value="1"/>
</dbReference>
<dbReference type="SUPFAM" id="SSF47384">
    <property type="entry name" value="Homodimeric domain of signal transducing histidine kinase"/>
    <property type="match status" value="1"/>
</dbReference>
<dbReference type="Gene3D" id="3.40.50.2300">
    <property type="match status" value="1"/>
</dbReference>
<dbReference type="InterPro" id="IPR013767">
    <property type="entry name" value="PAS_fold"/>
</dbReference>
<dbReference type="InterPro" id="IPR042240">
    <property type="entry name" value="CHASE_sf"/>
</dbReference>
<dbReference type="SUPFAM" id="SSF55785">
    <property type="entry name" value="PYP-like sensor domain (PAS domain)"/>
    <property type="match status" value="2"/>
</dbReference>
<evidence type="ECO:0000259" key="20">
    <source>
        <dbReference type="PROSITE" id="PS50112"/>
    </source>
</evidence>
<dbReference type="Pfam" id="PF00512">
    <property type="entry name" value="HisKA"/>
    <property type="match status" value="1"/>
</dbReference>
<evidence type="ECO:0000256" key="2">
    <source>
        <dbReference type="ARBA" id="ARBA00004370"/>
    </source>
</evidence>
<dbReference type="InterPro" id="IPR006189">
    <property type="entry name" value="CHASE_dom"/>
</dbReference>
<evidence type="ECO:0000256" key="13">
    <source>
        <dbReference type="ARBA" id="ARBA00064003"/>
    </source>
</evidence>
<dbReference type="Gene3D" id="3.30.450.350">
    <property type="entry name" value="CHASE domain"/>
    <property type="match status" value="1"/>
</dbReference>
<evidence type="ECO:0000256" key="16">
    <source>
        <dbReference type="PROSITE-ProRule" id="PRU00169"/>
    </source>
</evidence>
<dbReference type="SMART" id="SM00448">
    <property type="entry name" value="REC"/>
    <property type="match status" value="1"/>
</dbReference>
<evidence type="ECO:0000256" key="17">
    <source>
        <dbReference type="SAM" id="Phobius"/>
    </source>
</evidence>
<dbReference type="Pfam" id="PF00072">
    <property type="entry name" value="Response_reg"/>
    <property type="match status" value="1"/>
</dbReference>
<keyword evidence="25" id="KW-1185">Reference proteome</keyword>
<dbReference type="PROSITE" id="PS50112">
    <property type="entry name" value="PAS"/>
    <property type="match status" value="2"/>
</dbReference>
<feature type="domain" description="HPt" evidence="23">
    <location>
        <begin position="1182"/>
        <end position="1279"/>
    </location>
</feature>
<dbReference type="InterPro" id="IPR001789">
    <property type="entry name" value="Sig_transdc_resp-reg_receiver"/>
</dbReference>
<dbReference type="InterPro" id="IPR003594">
    <property type="entry name" value="HATPase_dom"/>
</dbReference>
<dbReference type="Proteomes" id="UP000243950">
    <property type="component" value="Unassembled WGS sequence"/>
</dbReference>
<evidence type="ECO:0000259" key="18">
    <source>
        <dbReference type="PROSITE" id="PS50109"/>
    </source>
</evidence>
<keyword evidence="8" id="KW-0418">Kinase</keyword>
<dbReference type="GO" id="GO:0005524">
    <property type="term" value="F:ATP binding"/>
    <property type="evidence" value="ECO:0007669"/>
    <property type="project" value="UniProtKB-KW"/>
</dbReference>
<dbReference type="SUPFAM" id="SSF55874">
    <property type="entry name" value="ATPase domain of HSP90 chaperone/DNA topoisomerase II/histidine kinase"/>
    <property type="match status" value="1"/>
</dbReference>
<evidence type="ECO:0000256" key="3">
    <source>
        <dbReference type="ARBA" id="ARBA00012438"/>
    </source>
</evidence>
<dbReference type="InterPro" id="IPR001610">
    <property type="entry name" value="PAC"/>
</dbReference>